<dbReference type="AlphaFoldDB" id="D5A9N6"/>
<feature type="compositionally biased region" description="Basic residues" evidence="2">
    <location>
        <begin position="235"/>
        <end position="247"/>
    </location>
</feature>
<sequence>MHKKNCRQFAHHLKMIGNLLEQLKVSELKEWPETREPLEQFEDALRRAYGLVNSCQDRSYLYLLALGWTIVSQFRHSQAEIDRYLKLIPLIQLVDNKRVREKLQAIEKDQQEYTLDDEEKRDRETLLKSDCTLADSMVLRKSLSRRYPDMAFEEALQTESDKLQKELQRLESRHETEQCDVIKHLIDFTEAAVTVTSESGELKFNKNYQQVDFHPDDVHQSEDGESNATPDAKIRKSHKSHGKCAVM</sequence>
<evidence type="ECO:0000259" key="3">
    <source>
        <dbReference type="Pfam" id="PF19584"/>
    </source>
</evidence>
<evidence type="ECO:0000313" key="4">
    <source>
        <dbReference type="EMBL" id="ADE76255.1"/>
    </source>
</evidence>
<dbReference type="InterPro" id="IPR036537">
    <property type="entry name" value="Adaptor_Cbl_N_dom_sf"/>
</dbReference>
<dbReference type="GO" id="GO:0007166">
    <property type="term" value="P:cell surface receptor signaling pathway"/>
    <property type="evidence" value="ECO:0007669"/>
    <property type="project" value="InterPro"/>
</dbReference>
<accession>D5A9N6</accession>
<proteinExistence type="evidence at transcript level"/>
<evidence type="ECO:0000256" key="2">
    <source>
        <dbReference type="SAM" id="MobiDB-lite"/>
    </source>
</evidence>
<feature type="domain" description="MCAfunc" evidence="3">
    <location>
        <begin position="1"/>
        <end position="129"/>
    </location>
</feature>
<feature type="coiled-coil region" evidence="1">
    <location>
        <begin position="153"/>
        <end position="180"/>
    </location>
</feature>
<reference evidence="4" key="1">
    <citation type="submission" date="2010-04" db="EMBL/GenBank/DDBJ databases">
        <authorList>
            <person name="Reid K.E."/>
            <person name="Liao N."/>
            <person name="Chan S."/>
            <person name="Docking R."/>
            <person name="Taylor G."/>
            <person name="Moore R."/>
            <person name="Mayo M."/>
            <person name="Munro S."/>
            <person name="King J."/>
            <person name="Yanchuk A."/>
            <person name="Holt R."/>
            <person name="Jones S."/>
            <person name="Marra M."/>
            <person name="Ritland C.E."/>
            <person name="Ritland K."/>
            <person name="Bohlmann J."/>
        </authorList>
    </citation>
    <scope>NUCLEOTIDE SEQUENCE</scope>
    <source>
        <tissue evidence="4">Bud</tissue>
    </source>
</reference>
<dbReference type="PANTHER" id="PTHR46604">
    <property type="entry name" value="PROTEIN MID1-COMPLEMENTING ACTIVITY 1"/>
    <property type="match status" value="1"/>
</dbReference>
<evidence type="ECO:0000256" key="1">
    <source>
        <dbReference type="SAM" id="Coils"/>
    </source>
</evidence>
<dbReference type="InterPro" id="IPR059179">
    <property type="entry name" value="MLKL-like_MCAfunc"/>
</dbReference>
<dbReference type="CDD" id="cd21037">
    <property type="entry name" value="MLKL_NTD"/>
    <property type="match status" value="1"/>
</dbReference>
<dbReference type="EMBL" id="BT122909">
    <property type="protein sequence ID" value="ADE76255.1"/>
    <property type="molecule type" value="mRNA"/>
</dbReference>
<dbReference type="PANTHER" id="PTHR46604:SF3">
    <property type="entry name" value="PROTEIN MID1-COMPLEMENTING ACTIVITY 1"/>
    <property type="match status" value="1"/>
</dbReference>
<protein>
    <recommendedName>
        <fullName evidence="3">MCAfunc domain-containing protein</fullName>
    </recommendedName>
</protein>
<keyword evidence="1" id="KW-0175">Coiled coil</keyword>
<dbReference type="Gene3D" id="1.20.930.20">
    <property type="entry name" value="Adaptor protein Cbl, N-terminal domain"/>
    <property type="match status" value="1"/>
</dbReference>
<organism evidence="4">
    <name type="scientific">Picea sitchensis</name>
    <name type="common">Sitka spruce</name>
    <name type="synonym">Pinus sitchensis</name>
    <dbReference type="NCBI Taxonomy" id="3332"/>
    <lineage>
        <taxon>Eukaryota</taxon>
        <taxon>Viridiplantae</taxon>
        <taxon>Streptophyta</taxon>
        <taxon>Embryophyta</taxon>
        <taxon>Tracheophyta</taxon>
        <taxon>Spermatophyta</taxon>
        <taxon>Pinopsida</taxon>
        <taxon>Pinidae</taxon>
        <taxon>Conifers I</taxon>
        <taxon>Pinales</taxon>
        <taxon>Pinaceae</taxon>
        <taxon>Picea</taxon>
    </lineage>
</organism>
<dbReference type="InterPro" id="IPR045766">
    <property type="entry name" value="MCAfunc"/>
</dbReference>
<name>D5A9N6_PICSI</name>
<feature type="region of interest" description="Disordered" evidence="2">
    <location>
        <begin position="215"/>
        <end position="247"/>
    </location>
</feature>
<dbReference type="Pfam" id="PF19584">
    <property type="entry name" value="MCAfunc"/>
    <property type="match status" value="1"/>
</dbReference>